<accession>A0A9W8H199</accession>
<evidence type="ECO:0000313" key="2">
    <source>
        <dbReference type="EMBL" id="KAJ2755192.1"/>
    </source>
</evidence>
<reference evidence="2" key="1">
    <citation type="submission" date="2022-07" db="EMBL/GenBank/DDBJ databases">
        <title>Phylogenomic reconstructions and comparative analyses of Kickxellomycotina fungi.</title>
        <authorList>
            <person name="Reynolds N.K."/>
            <person name="Stajich J.E."/>
            <person name="Barry K."/>
            <person name="Grigoriev I.V."/>
            <person name="Crous P."/>
            <person name="Smith M.E."/>
        </authorList>
    </citation>
    <scope>NUCLEOTIDE SEQUENCE</scope>
    <source>
        <strain evidence="2">BCRC 34297</strain>
    </source>
</reference>
<gene>
    <name evidence="2" type="ORF">GGI19_001858</name>
</gene>
<name>A0A9W8H199_9FUNG</name>
<organism evidence="2 3">
    <name type="scientific">Coemansia pectinata</name>
    <dbReference type="NCBI Taxonomy" id="1052879"/>
    <lineage>
        <taxon>Eukaryota</taxon>
        <taxon>Fungi</taxon>
        <taxon>Fungi incertae sedis</taxon>
        <taxon>Zoopagomycota</taxon>
        <taxon>Kickxellomycotina</taxon>
        <taxon>Kickxellomycetes</taxon>
        <taxon>Kickxellales</taxon>
        <taxon>Kickxellaceae</taxon>
        <taxon>Coemansia</taxon>
    </lineage>
</organism>
<dbReference type="AlphaFoldDB" id="A0A9W8H199"/>
<dbReference type="Pfam" id="PF11735">
    <property type="entry name" value="CAP59_mtransfer"/>
    <property type="match status" value="1"/>
</dbReference>
<protein>
    <recommendedName>
        <fullName evidence="4">Alpha-1,3-mannosyltransferase</fullName>
    </recommendedName>
</protein>
<dbReference type="PANTHER" id="PTHR34144:SF7">
    <property type="entry name" value="EXPORT PROTEIN (CAP59), PUTATIVE (AFU_ORTHOLOGUE AFUA_7G05020)-RELATED"/>
    <property type="match status" value="1"/>
</dbReference>
<sequence length="435" mass="48425">MPLRKSLSSRHGQTVCLLCSLAVVALVGIIGMYTIGFNGSTWRGKHTGGQRNRPPNPYVLSGLASASNSILADDSRQSARAGLEEYLQTVHRDIHNEDLQTYCAQANFNEAFVASAEQRYKNITNGGLEPVFVAANLYNSEKILPNMAAQLLALADTLGRTQLFISIYENGSKDKTKEILKRFNETLNALGIAHRITSDDTSKPAHIHRIEYLAKLRNFALDPLYSSSTTFGRVVYLNDMFFCLTDLLELVFQSQVHSAHLTCAEDFELRHGSLAFYDTWVARDILGHAFKKQPFNIADDGAAKAAQTRSRPFQVQCCWNGIAVIDAQVFRGKNALRFRRSAADECSASECSLLCNDMWATGYKRAVVVPRVKLSYDIVTRDLLREPYNYPRDAPFSDSQPKQIAFRPGPKTVYCHPLNGKGDRNPDGPASFISL</sequence>
<evidence type="ECO:0008006" key="4">
    <source>
        <dbReference type="Google" id="ProtNLM"/>
    </source>
</evidence>
<keyword evidence="1" id="KW-0812">Transmembrane</keyword>
<dbReference type="EMBL" id="JANBUH010000074">
    <property type="protein sequence ID" value="KAJ2755192.1"/>
    <property type="molecule type" value="Genomic_DNA"/>
</dbReference>
<feature type="transmembrane region" description="Helical" evidence="1">
    <location>
        <begin position="12"/>
        <end position="35"/>
    </location>
</feature>
<dbReference type="OrthoDB" id="262547at2759"/>
<keyword evidence="1" id="KW-0472">Membrane</keyword>
<keyword evidence="3" id="KW-1185">Reference proteome</keyword>
<evidence type="ECO:0000313" key="3">
    <source>
        <dbReference type="Proteomes" id="UP001140011"/>
    </source>
</evidence>
<dbReference type="InterPro" id="IPR021047">
    <property type="entry name" value="Mannosyltransferase_CMT1"/>
</dbReference>
<dbReference type="PANTHER" id="PTHR34144">
    <property type="entry name" value="CHROMOSOME 8, WHOLE GENOME SHOTGUN SEQUENCE"/>
    <property type="match status" value="1"/>
</dbReference>
<proteinExistence type="predicted"/>
<dbReference type="Proteomes" id="UP001140011">
    <property type="component" value="Unassembled WGS sequence"/>
</dbReference>
<comment type="caution">
    <text evidence="2">The sequence shown here is derived from an EMBL/GenBank/DDBJ whole genome shotgun (WGS) entry which is preliminary data.</text>
</comment>
<keyword evidence="1" id="KW-1133">Transmembrane helix</keyword>
<evidence type="ECO:0000256" key="1">
    <source>
        <dbReference type="SAM" id="Phobius"/>
    </source>
</evidence>